<organism evidence="3 4">
    <name type="scientific">Albidovulum sediminicola</name>
    <dbReference type="NCBI Taxonomy" id="2984331"/>
    <lineage>
        <taxon>Bacteria</taxon>
        <taxon>Pseudomonadati</taxon>
        <taxon>Pseudomonadota</taxon>
        <taxon>Alphaproteobacteria</taxon>
        <taxon>Rhodobacterales</taxon>
        <taxon>Paracoccaceae</taxon>
        <taxon>Albidovulum</taxon>
    </lineage>
</organism>
<dbReference type="RefSeq" id="WP_263720962.1">
    <property type="nucleotide sequence ID" value="NZ_JAOWLA010000005.1"/>
</dbReference>
<accession>A0ABT2YZX6</accession>
<name>A0ABT2YZX6_9RHOB</name>
<gene>
    <name evidence="3" type="ORF">OE647_06785</name>
</gene>
<comment type="caution">
    <text evidence="3">The sequence shown here is derived from an EMBL/GenBank/DDBJ whole genome shotgun (WGS) entry which is preliminary data.</text>
</comment>
<proteinExistence type="predicted"/>
<dbReference type="EMBL" id="JAOWLA010000005">
    <property type="protein sequence ID" value="MCV2864444.1"/>
    <property type="molecule type" value="Genomic_DNA"/>
</dbReference>
<keyword evidence="2" id="KW-0732">Signal</keyword>
<keyword evidence="1" id="KW-1133">Transmembrane helix</keyword>
<evidence type="ECO:0000256" key="1">
    <source>
        <dbReference type="SAM" id="Phobius"/>
    </source>
</evidence>
<sequence length="71" mass="7173">MRVRVFGMVSALILASGPVLAGGMAEPIMEQEPVIEQASSSRAGIIIPLLLLLFVAAAASSGGSTPVPIPD</sequence>
<evidence type="ECO:0000256" key="2">
    <source>
        <dbReference type="SAM" id="SignalP"/>
    </source>
</evidence>
<evidence type="ECO:0000313" key="4">
    <source>
        <dbReference type="Proteomes" id="UP001652503"/>
    </source>
</evidence>
<feature type="chain" id="PRO_5045249139" evidence="2">
    <location>
        <begin position="22"/>
        <end position="71"/>
    </location>
</feature>
<feature type="signal peptide" evidence="2">
    <location>
        <begin position="1"/>
        <end position="21"/>
    </location>
</feature>
<reference evidence="3 4" key="1">
    <citation type="submission" date="2022-10" db="EMBL/GenBank/DDBJ databases">
        <title>Defluviimonas sp. nov., isolated from ocean surface water.</title>
        <authorList>
            <person name="He W."/>
            <person name="Wang L."/>
            <person name="Zhang D.-F."/>
        </authorList>
    </citation>
    <scope>NUCLEOTIDE SEQUENCE [LARGE SCALE GENOMIC DNA]</scope>
    <source>
        <strain evidence="3 4">WL0075</strain>
    </source>
</reference>
<keyword evidence="4" id="KW-1185">Reference proteome</keyword>
<keyword evidence="1" id="KW-0812">Transmembrane</keyword>
<keyword evidence="1" id="KW-0472">Membrane</keyword>
<evidence type="ECO:0000313" key="3">
    <source>
        <dbReference type="EMBL" id="MCV2864444.1"/>
    </source>
</evidence>
<feature type="transmembrane region" description="Helical" evidence="1">
    <location>
        <begin position="45"/>
        <end position="69"/>
    </location>
</feature>
<dbReference type="Proteomes" id="UP001652503">
    <property type="component" value="Unassembled WGS sequence"/>
</dbReference>
<protein>
    <submittedName>
        <fullName evidence="3">Uncharacterized protein</fullName>
    </submittedName>
</protein>